<dbReference type="SMART" id="SM00482">
    <property type="entry name" value="POLAc"/>
    <property type="match status" value="1"/>
</dbReference>
<keyword evidence="9" id="KW-0238">DNA-binding</keyword>
<dbReference type="GO" id="GO:0003677">
    <property type="term" value="F:DNA binding"/>
    <property type="evidence" value="ECO:0007669"/>
    <property type="project" value="UniProtKB-KW"/>
</dbReference>
<dbReference type="Proteomes" id="UP001152836">
    <property type="component" value="Unassembled WGS sequence"/>
</dbReference>
<dbReference type="FunFam" id="3.30.420.10:FF:000070">
    <property type="entry name" value="DNA polymerase nu"/>
    <property type="match status" value="1"/>
</dbReference>
<dbReference type="PANTHER" id="PTHR10133">
    <property type="entry name" value="DNA POLYMERASE I"/>
    <property type="match status" value="1"/>
</dbReference>
<feature type="domain" description="DNA-directed DNA polymerase family A palm" evidence="15">
    <location>
        <begin position="573"/>
        <end position="741"/>
    </location>
</feature>
<dbReference type="FunFam" id="3.30.70.370:FF:000008">
    <property type="entry name" value="DNA polymerase nu"/>
    <property type="match status" value="1"/>
</dbReference>
<evidence type="ECO:0000259" key="15">
    <source>
        <dbReference type="SMART" id="SM00482"/>
    </source>
</evidence>
<dbReference type="GO" id="GO:0006302">
    <property type="term" value="P:double-strand break repair"/>
    <property type="evidence" value="ECO:0007669"/>
    <property type="project" value="TreeGrafter"/>
</dbReference>
<protein>
    <recommendedName>
        <fullName evidence="14">DNA polymerase nu</fullName>
        <ecNumber evidence="3">2.7.7.7</ecNumber>
    </recommendedName>
</protein>
<keyword evidence="6" id="KW-0235">DNA replication</keyword>
<keyword evidence="4" id="KW-0808">Transferase</keyword>
<sequence>MKMESYEACVGFDLCETPLSTVAQKIMCAMRSGDFMDSKNEGESTKTSKVTKKSSVRYSVLADYGRNRSLETKNPMSLITPTPRGSTGFFPQSSITKLPSQLSGYLIPQSGQEAPVLEKMEHMRKHFPKENIATKNEESLNLKRKFITCSNSPGKASKHIALEEDRDGSETWPNSEDTRLFGKQFCDVRYLDDLSKVQLMDVVKQAEALVVTLMYKDGSTQLRTNQTLTCAVNGIVVLLKSHVESSPLISTARSIALGENSTSTDHCIYIHTEHSPLWGPKKEAHTLFVKNMLCWTLRCKCPVVCFNAKDFVKTVLQFFGEDDSWKHVAGFVGLDPRVAAWLIDPSDTAPSFEDLVAKHLEKSTIVKPSSTFGDTSRNIVNQNVCVDLRILYNLTMDLCSKLKAYGLWQLFCTLELPLIPILAVMENHKITVDKEEMEKTSALLGARLKELEQEAHFVAGEQFLIMSNNQLREILFGKLKLHLLSQKKHLPRTGLQKQLSTSEAMLNSLQDLHPLPKIILEYRQVHKIKSTFVDGLLAYMKKGSISSTWNQTGTVSGRLSAKHPVSKEEETVTISPRTLLVSSEGHAFLADIPLEHVTHMDREQTKKVVYSVVYGAGKDRLAACLGVTVREATHFLERFLQKYKKIKDFSQTVIAQCHHAGYVTSILGRRRPLPRIRAQDQKLQAQAERQAVNFVVQGSAADLCKLAMIRIFAAVAASPTLTARLVAQIHDELLFEVEDAQIPEFAALVRRIMESLRQVQSLDLQLQVPLKVNLSVGRSWGHLAPL</sequence>
<keyword evidence="7" id="KW-0227">DNA damage</keyword>
<keyword evidence="17" id="KW-1185">Reference proteome</keyword>
<dbReference type="CDD" id="cd08638">
    <property type="entry name" value="DNA_pol_A_theta"/>
    <property type="match status" value="1"/>
</dbReference>
<reference evidence="16" key="1">
    <citation type="submission" date="2022-06" db="EMBL/GenBank/DDBJ databases">
        <authorList>
            <person name="Andreotti S."/>
            <person name="Wyler E."/>
        </authorList>
    </citation>
    <scope>NUCLEOTIDE SEQUENCE</scope>
</reference>
<evidence type="ECO:0000256" key="1">
    <source>
        <dbReference type="ARBA" id="ARBA00004123"/>
    </source>
</evidence>
<dbReference type="InterPro" id="IPR040940">
    <property type="entry name" value="DNA_pol_P_Exo"/>
</dbReference>
<evidence type="ECO:0000256" key="13">
    <source>
        <dbReference type="ARBA" id="ARBA00065498"/>
    </source>
</evidence>
<dbReference type="EMBL" id="CALSGD010001530">
    <property type="protein sequence ID" value="CAH6982840.1"/>
    <property type="molecule type" value="Genomic_DNA"/>
</dbReference>
<dbReference type="EC" id="2.7.7.7" evidence="3"/>
<evidence type="ECO:0000256" key="2">
    <source>
        <dbReference type="ARBA" id="ARBA00007705"/>
    </source>
</evidence>
<evidence type="ECO:0000256" key="14">
    <source>
        <dbReference type="ARBA" id="ARBA00073328"/>
    </source>
</evidence>
<evidence type="ECO:0000313" key="17">
    <source>
        <dbReference type="Proteomes" id="UP001152836"/>
    </source>
</evidence>
<evidence type="ECO:0000313" key="16">
    <source>
        <dbReference type="EMBL" id="CAH6982840.1"/>
    </source>
</evidence>
<comment type="subunit">
    <text evidence="13">Interacts with FANCD2, FANCI, PCNA, RAD51 and HELQ.</text>
</comment>
<comment type="catalytic activity">
    <reaction evidence="12">
        <text>DNA(n) + a 2'-deoxyribonucleoside 5'-triphosphate = DNA(n+1) + diphosphate</text>
        <dbReference type="Rhea" id="RHEA:22508"/>
        <dbReference type="Rhea" id="RHEA-COMP:17339"/>
        <dbReference type="Rhea" id="RHEA-COMP:17340"/>
        <dbReference type="ChEBI" id="CHEBI:33019"/>
        <dbReference type="ChEBI" id="CHEBI:61560"/>
        <dbReference type="ChEBI" id="CHEBI:173112"/>
        <dbReference type="EC" id="2.7.7.7"/>
    </reaction>
</comment>
<accession>A0AAU9ZWX9</accession>
<evidence type="ECO:0000256" key="12">
    <source>
        <dbReference type="ARBA" id="ARBA00049244"/>
    </source>
</evidence>
<gene>
    <name evidence="16" type="primary">Poln</name>
    <name evidence="16" type="ORF">PHOROB_LOCUS13366</name>
</gene>
<dbReference type="Gene3D" id="3.30.70.370">
    <property type="match status" value="1"/>
</dbReference>
<organism evidence="16 17">
    <name type="scientific">Phodopus roborovskii</name>
    <name type="common">Roborovski's desert hamster</name>
    <name type="synonym">Cricetulus roborovskii</name>
    <dbReference type="NCBI Taxonomy" id="109678"/>
    <lineage>
        <taxon>Eukaryota</taxon>
        <taxon>Metazoa</taxon>
        <taxon>Chordata</taxon>
        <taxon>Craniata</taxon>
        <taxon>Vertebrata</taxon>
        <taxon>Euteleostomi</taxon>
        <taxon>Mammalia</taxon>
        <taxon>Eutheria</taxon>
        <taxon>Euarchontoglires</taxon>
        <taxon>Glires</taxon>
        <taxon>Rodentia</taxon>
        <taxon>Myomorpha</taxon>
        <taxon>Muroidea</taxon>
        <taxon>Cricetidae</taxon>
        <taxon>Cricetinae</taxon>
        <taxon>Phodopus</taxon>
    </lineage>
</organism>
<dbReference type="Pfam" id="PF00476">
    <property type="entry name" value="DNA_pol_A"/>
    <property type="match status" value="2"/>
</dbReference>
<dbReference type="Gene3D" id="1.20.1060.10">
    <property type="entry name" value="Taq DNA Polymerase, Chain T, domain 4"/>
    <property type="match status" value="1"/>
</dbReference>
<proteinExistence type="inferred from homology"/>
<dbReference type="PANTHER" id="PTHR10133:SF27">
    <property type="entry name" value="DNA POLYMERASE NU"/>
    <property type="match status" value="1"/>
</dbReference>
<dbReference type="GO" id="GO:0005634">
    <property type="term" value="C:nucleus"/>
    <property type="evidence" value="ECO:0007669"/>
    <property type="project" value="UniProtKB-SubCell"/>
</dbReference>
<keyword evidence="11" id="KW-0539">Nucleus</keyword>
<comment type="similarity">
    <text evidence="2">Belongs to the DNA polymerase type-A family.</text>
</comment>
<name>A0AAU9ZWX9_PHORO</name>
<dbReference type="GO" id="GO:0003887">
    <property type="term" value="F:DNA-directed DNA polymerase activity"/>
    <property type="evidence" value="ECO:0007669"/>
    <property type="project" value="UniProtKB-KW"/>
</dbReference>
<dbReference type="FunFam" id="1.20.1060.10:FF:000001">
    <property type="entry name" value="DNA polymerase I"/>
    <property type="match status" value="1"/>
</dbReference>
<dbReference type="Gene3D" id="3.30.420.10">
    <property type="entry name" value="Ribonuclease H-like superfamily/Ribonuclease H"/>
    <property type="match status" value="1"/>
</dbReference>
<dbReference type="AlphaFoldDB" id="A0AAU9ZWX9"/>
<keyword evidence="5" id="KW-0548">Nucleotidyltransferase</keyword>
<dbReference type="Pfam" id="PF18049">
    <property type="entry name" value="DNA_pol_P_Exo"/>
    <property type="match status" value="1"/>
</dbReference>
<dbReference type="FunFam" id="1.10.150.20:FF:000002">
    <property type="entry name" value="DNA polymerase I"/>
    <property type="match status" value="1"/>
</dbReference>
<evidence type="ECO:0000256" key="8">
    <source>
        <dbReference type="ARBA" id="ARBA00022932"/>
    </source>
</evidence>
<comment type="subcellular location">
    <subcellularLocation>
        <location evidence="1">Nucleus</location>
    </subcellularLocation>
</comment>
<dbReference type="InterPro" id="IPR036397">
    <property type="entry name" value="RNaseH_sf"/>
</dbReference>
<evidence type="ECO:0000256" key="9">
    <source>
        <dbReference type="ARBA" id="ARBA00023125"/>
    </source>
</evidence>
<evidence type="ECO:0000256" key="3">
    <source>
        <dbReference type="ARBA" id="ARBA00012417"/>
    </source>
</evidence>
<keyword evidence="10" id="KW-0234">DNA repair</keyword>
<keyword evidence="8" id="KW-0239">DNA-directed DNA polymerase</keyword>
<dbReference type="InterPro" id="IPR001098">
    <property type="entry name" value="DNA-dir_DNA_pol_A_palm_dom"/>
</dbReference>
<dbReference type="SUPFAM" id="SSF56672">
    <property type="entry name" value="DNA/RNA polymerases"/>
    <property type="match status" value="1"/>
</dbReference>
<evidence type="ECO:0000256" key="6">
    <source>
        <dbReference type="ARBA" id="ARBA00022705"/>
    </source>
</evidence>
<evidence type="ECO:0000256" key="5">
    <source>
        <dbReference type="ARBA" id="ARBA00022695"/>
    </source>
</evidence>
<evidence type="ECO:0000256" key="10">
    <source>
        <dbReference type="ARBA" id="ARBA00023204"/>
    </source>
</evidence>
<dbReference type="GO" id="GO:0006261">
    <property type="term" value="P:DNA-templated DNA replication"/>
    <property type="evidence" value="ECO:0007669"/>
    <property type="project" value="InterPro"/>
</dbReference>
<dbReference type="Gene3D" id="1.10.150.20">
    <property type="entry name" value="5' to 3' exonuclease, C-terminal subdomain"/>
    <property type="match status" value="1"/>
</dbReference>
<dbReference type="InterPro" id="IPR043502">
    <property type="entry name" value="DNA/RNA_pol_sf"/>
</dbReference>
<dbReference type="InterPro" id="IPR002298">
    <property type="entry name" value="DNA_polymerase_A"/>
</dbReference>
<evidence type="ECO:0000256" key="4">
    <source>
        <dbReference type="ARBA" id="ARBA00022679"/>
    </source>
</evidence>
<comment type="caution">
    <text evidence="16">The sequence shown here is derived from an EMBL/GenBank/DDBJ whole genome shotgun (WGS) entry which is preliminary data.</text>
</comment>
<evidence type="ECO:0000256" key="11">
    <source>
        <dbReference type="ARBA" id="ARBA00023242"/>
    </source>
</evidence>
<evidence type="ECO:0000256" key="7">
    <source>
        <dbReference type="ARBA" id="ARBA00022763"/>
    </source>
</evidence>